<evidence type="ECO:0000313" key="3">
    <source>
        <dbReference type="Proteomes" id="UP000075886"/>
    </source>
</evidence>
<proteinExistence type="predicted"/>
<organism evidence="2 3">
    <name type="scientific">Anopheles farauti</name>
    <dbReference type="NCBI Taxonomy" id="69004"/>
    <lineage>
        <taxon>Eukaryota</taxon>
        <taxon>Metazoa</taxon>
        <taxon>Ecdysozoa</taxon>
        <taxon>Arthropoda</taxon>
        <taxon>Hexapoda</taxon>
        <taxon>Insecta</taxon>
        <taxon>Pterygota</taxon>
        <taxon>Neoptera</taxon>
        <taxon>Endopterygota</taxon>
        <taxon>Diptera</taxon>
        <taxon>Nematocera</taxon>
        <taxon>Culicoidea</taxon>
        <taxon>Culicidae</taxon>
        <taxon>Anophelinae</taxon>
        <taxon>Anopheles</taxon>
    </lineage>
</organism>
<name>A0A182QW60_9DIPT</name>
<keyword evidence="1" id="KW-0472">Membrane</keyword>
<dbReference type="EMBL" id="AXCN02000567">
    <property type="status" value="NOT_ANNOTATED_CDS"/>
    <property type="molecule type" value="Genomic_DNA"/>
</dbReference>
<reference evidence="3" key="1">
    <citation type="submission" date="2014-01" db="EMBL/GenBank/DDBJ databases">
        <title>The Genome Sequence of Anopheles farauti FAR1 (V2).</title>
        <authorList>
            <consortium name="The Broad Institute Genomics Platform"/>
            <person name="Neafsey D.E."/>
            <person name="Besansky N."/>
            <person name="Howell P."/>
            <person name="Walton C."/>
            <person name="Young S.K."/>
            <person name="Zeng Q."/>
            <person name="Gargeya S."/>
            <person name="Fitzgerald M."/>
            <person name="Haas B."/>
            <person name="Abouelleil A."/>
            <person name="Allen A.W."/>
            <person name="Alvarado L."/>
            <person name="Arachchi H.M."/>
            <person name="Berlin A.M."/>
            <person name="Chapman S.B."/>
            <person name="Gainer-Dewar J."/>
            <person name="Goldberg J."/>
            <person name="Griggs A."/>
            <person name="Gujja S."/>
            <person name="Hansen M."/>
            <person name="Howarth C."/>
            <person name="Imamovic A."/>
            <person name="Ireland A."/>
            <person name="Larimer J."/>
            <person name="McCowan C."/>
            <person name="Murphy C."/>
            <person name="Pearson M."/>
            <person name="Poon T.W."/>
            <person name="Priest M."/>
            <person name="Roberts A."/>
            <person name="Saif S."/>
            <person name="Shea T."/>
            <person name="Sisk P."/>
            <person name="Sykes S."/>
            <person name="Wortman J."/>
            <person name="Nusbaum C."/>
            <person name="Birren B."/>
        </authorList>
    </citation>
    <scope>NUCLEOTIDE SEQUENCE [LARGE SCALE GENOMIC DNA]</scope>
    <source>
        <strain evidence="3">FAR1</strain>
    </source>
</reference>
<reference evidence="2" key="2">
    <citation type="submission" date="2020-05" db="UniProtKB">
        <authorList>
            <consortium name="EnsemblMetazoa"/>
        </authorList>
    </citation>
    <scope>IDENTIFICATION</scope>
    <source>
        <strain evidence="2">FAR1</strain>
    </source>
</reference>
<keyword evidence="3" id="KW-1185">Reference proteome</keyword>
<dbReference type="Proteomes" id="UP000075886">
    <property type="component" value="Unassembled WGS sequence"/>
</dbReference>
<feature type="transmembrane region" description="Helical" evidence="1">
    <location>
        <begin position="133"/>
        <end position="161"/>
    </location>
</feature>
<keyword evidence="1" id="KW-0812">Transmembrane</keyword>
<keyword evidence="1" id="KW-1133">Transmembrane helix</keyword>
<protein>
    <submittedName>
        <fullName evidence="2">Uncharacterized protein</fullName>
    </submittedName>
</protein>
<evidence type="ECO:0000256" key="1">
    <source>
        <dbReference type="SAM" id="Phobius"/>
    </source>
</evidence>
<sequence length="257" mass="28866">MVDMVLRDMHWSMSRSMHRDMDRGVHRMALPGSGLVLLPDLGVAGGTLAVVVTGGVRSSVVTDVAVRVLLVVLHRFRMVGMAELLHDRVETVVIIGGILDDASRTIGFLQHVSAWKMRQIIRLIKIRPNVFRIVLAVLVVVVQVGTVLAAVQAAVIVALAVARGRRLVMVLVRLTDVLVVAQHQRRLVMVIFEQLDRVVDGLELRFRCVMHMLEHVLVLRNVVMLRHECILSRFNRSRLDSRRGQDGNGRNKLLEQK</sequence>
<dbReference type="VEuPathDB" id="VectorBase:AFAF018076"/>
<dbReference type="AlphaFoldDB" id="A0A182QW60"/>
<dbReference type="EnsemblMetazoa" id="AFAF018076-RA">
    <property type="protein sequence ID" value="AFAF018076-PA"/>
    <property type="gene ID" value="AFAF018076"/>
</dbReference>
<accession>A0A182QW60</accession>
<evidence type="ECO:0000313" key="2">
    <source>
        <dbReference type="EnsemblMetazoa" id="AFAF018076-PA"/>
    </source>
</evidence>